<feature type="non-terminal residue" evidence="1">
    <location>
        <position position="48"/>
    </location>
</feature>
<organism evidence="1">
    <name type="scientific">marine sediment metagenome</name>
    <dbReference type="NCBI Taxonomy" id="412755"/>
    <lineage>
        <taxon>unclassified sequences</taxon>
        <taxon>metagenomes</taxon>
        <taxon>ecological metagenomes</taxon>
    </lineage>
</organism>
<accession>A0A0F9L284</accession>
<protein>
    <submittedName>
        <fullName evidence="1">Uncharacterized protein</fullName>
    </submittedName>
</protein>
<sequence>MVSYLGTETFWEEYAVWRKLCGDGYVALIRDHPYLTRDAKQSILQPLS</sequence>
<dbReference type="EMBL" id="LAZR01008059">
    <property type="protein sequence ID" value="KKM81206.1"/>
    <property type="molecule type" value="Genomic_DNA"/>
</dbReference>
<proteinExistence type="predicted"/>
<gene>
    <name evidence="1" type="ORF">LCGC14_1331990</name>
</gene>
<evidence type="ECO:0000313" key="1">
    <source>
        <dbReference type="EMBL" id="KKM81206.1"/>
    </source>
</evidence>
<reference evidence="1" key="1">
    <citation type="journal article" date="2015" name="Nature">
        <title>Complex archaea that bridge the gap between prokaryotes and eukaryotes.</title>
        <authorList>
            <person name="Spang A."/>
            <person name="Saw J.H."/>
            <person name="Jorgensen S.L."/>
            <person name="Zaremba-Niedzwiedzka K."/>
            <person name="Martijn J."/>
            <person name="Lind A.E."/>
            <person name="van Eijk R."/>
            <person name="Schleper C."/>
            <person name="Guy L."/>
            <person name="Ettema T.J."/>
        </authorList>
    </citation>
    <scope>NUCLEOTIDE SEQUENCE</scope>
</reference>
<comment type="caution">
    <text evidence="1">The sequence shown here is derived from an EMBL/GenBank/DDBJ whole genome shotgun (WGS) entry which is preliminary data.</text>
</comment>
<name>A0A0F9L284_9ZZZZ</name>
<dbReference type="AlphaFoldDB" id="A0A0F9L284"/>